<dbReference type="EMBL" id="NDXW01000001">
    <property type="protein sequence ID" value="RDH44611.1"/>
    <property type="molecule type" value="Genomic_DNA"/>
</dbReference>
<evidence type="ECO:0000313" key="2">
    <source>
        <dbReference type="Proteomes" id="UP000257039"/>
    </source>
</evidence>
<comment type="caution">
    <text evidence="1">The sequence shown here is derived from an EMBL/GenBank/DDBJ whole genome shotgun (WGS) entry which is preliminary data.</text>
</comment>
<gene>
    <name evidence="1" type="ORF">B9G39_14860</name>
</gene>
<keyword evidence="2" id="KW-1185">Reference proteome</keyword>
<protein>
    <submittedName>
        <fullName evidence="1">Uncharacterized protein</fullName>
    </submittedName>
</protein>
<accession>A0A4V1INR1</accession>
<dbReference type="Proteomes" id="UP000257039">
    <property type="component" value="Unassembled WGS sequence"/>
</dbReference>
<name>A0A4V1INR1_9GAMM</name>
<proteinExistence type="predicted"/>
<evidence type="ECO:0000313" key="1">
    <source>
        <dbReference type="EMBL" id="RDH44611.1"/>
    </source>
</evidence>
<sequence length="133" mass="15339">MSCVETTIFDLKEKLKFTIEYYQPAWMFADEVIVELSKYSVSDYDLATIFTKAEIDNYILDPCKKYLIAHEVGGDVESFIKLNSTPTKMINYSSLIPICVTIFKLWQERGWIKITKTYNPNLNLSVESLIGDS</sequence>
<organism evidence="1 2">
    <name type="scientific">Zooshikella ganghwensis</name>
    <dbReference type="NCBI Taxonomy" id="202772"/>
    <lineage>
        <taxon>Bacteria</taxon>
        <taxon>Pseudomonadati</taxon>
        <taxon>Pseudomonadota</taxon>
        <taxon>Gammaproteobacteria</taxon>
        <taxon>Oceanospirillales</taxon>
        <taxon>Zooshikellaceae</taxon>
        <taxon>Zooshikella</taxon>
    </lineage>
</organism>
<dbReference type="AlphaFoldDB" id="A0A4V1INR1"/>
<reference evidence="1 2" key="1">
    <citation type="submission" date="2017-04" db="EMBL/GenBank/DDBJ databases">
        <title>Draft genome sequence of Zooshikella ganghwensis VG4 isolated from Red Sea sediments.</title>
        <authorList>
            <person name="Rehman Z."/>
            <person name="Alam I."/>
            <person name="Kamau A."/>
            <person name="Bajic V."/>
            <person name="Leiknes T."/>
        </authorList>
    </citation>
    <scope>NUCLEOTIDE SEQUENCE [LARGE SCALE GENOMIC DNA]</scope>
    <source>
        <strain evidence="1 2">VG4</strain>
    </source>
</reference>
<dbReference type="RefSeq" id="WP_094787729.1">
    <property type="nucleotide sequence ID" value="NZ_NDXW01000001.1"/>
</dbReference>